<proteinExistence type="predicted"/>
<evidence type="ECO:0000313" key="1">
    <source>
        <dbReference type="EMBL" id="PTA67209.1"/>
    </source>
</evidence>
<reference evidence="1 2" key="1">
    <citation type="submission" date="2018-03" db="EMBL/GenBank/DDBJ databases">
        <title>Draft genome of Deinococcus sp. OD32.</title>
        <authorList>
            <person name="Wang X.-P."/>
            <person name="Du Z.-J."/>
        </authorList>
    </citation>
    <scope>NUCLEOTIDE SEQUENCE [LARGE SCALE GENOMIC DNA]</scope>
    <source>
        <strain evidence="1 2">OD32</strain>
    </source>
</reference>
<sequence length="215" mass="23291">MRSLGRFDGTPLTDPVALAQSVMPIQGRSLQGTTVVMNDSQMDFQILPETEVADLQATLTSPDLNLLPYGFVVRCVSNCASGARTLAANPAADQYDGQVTLALRFPKPAQSKEEPYTFSMLFEIVLDSETRVTQSLDEQQDNAAVTTRALALGASQVMTFGDSTYGSGKTAITYQCGWRVAGPVNAPSVFLGYATTSNRCQALYDVSLLDEFHWQ</sequence>
<organism evidence="1 2">
    <name type="scientific">Deinococcus arcticus</name>
    <dbReference type="NCBI Taxonomy" id="2136176"/>
    <lineage>
        <taxon>Bacteria</taxon>
        <taxon>Thermotogati</taxon>
        <taxon>Deinococcota</taxon>
        <taxon>Deinococci</taxon>
        <taxon>Deinococcales</taxon>
        <taxon>Deinococcaceae</taxon>
        <taxon>Deinococcus</taxon>
    </lineage>
</organism>
<name>A0A2T3W5Q9_9DEIO</name>
<keyword evidence="2" id="KW-1185">Reference proteome</keyword>
<dbReference type="AlphaFoldDB" id="A0A2T3W5Q9"/>
<comment type="caution">
    <text evidence="1">The sequence shown here is derived from an EMBL/GenBank/DDBJ whole genome shotgun (WGS) entry which is preliminary data.</text>
</comment>
<evidence type="ECO:0000313" key="2">
    <source>
        <dbReference type="Proteomes" id="UP000240317"/>
    </source>
</evidence>
<accession>A0A2T3W5Q9</accession>
<gene>
    <name evidence="1" type="ORF">C8263_14030</name>
</gene>
<dbReference type="EMBL" id="PYSV01000014">
    <property type="protein sequence ID" value="PTA67209.1"/>
    <property type="molecule type" value="Genomic_DNA"/>
</dbReference>
<protein>
    <submittedName>
        <fullName evidence="1">Uncharacterized protein</fullName>
    </submittedName>
</protein>
<dbReference type="Proteomes" id="UP000240317">
    <property type="component" value="Unassembled WGS sequence"/>
</dbReference>